<evidence type="ECO:0000313" key="2">
    <source>
        <dbReference type="Proteomes" id="UP001153292"/>
    </source>
</evidence>
<evidence type="ECO:0000313" key="1">
    <source>
        <dbReference type="EMBL" id="CAH0405946.1"/>
    </source>
</evidence>
<name>A0ABN8BFQ7_CHISP</name>
<dbReference type="EMBL" id="OU963898">
    <property type="protein sequence ID" value="CAH0405946.1"/>
    <property type="molecule type" value="Genomic_DNA"/>
</dbReference>
<dbReference type="Proteomes" id="UP001153292">
    <property type="component" value="Chromosome 5"/>
</dbReference>
<accession>A0ABN8BFQ7</accession>
<organism evidence="1 2">
    <name type="scientific">Chilo suppressalis</name>
    <name type="common">Asiatic rice borer moth</name>
    <dbReference type="NCBI Taxonomy" id="168631"/>
    <lineage>
        <taxon>Eukaryota</taxon>
        <taxon>Metazoa</taxon>
        <taxon>Ecdysozoa</taxon>
        <taxon>Arthropoda</taxon>
        <taxon>Hexapoda</taxon>
        <taxon>Insecta</taxon>
        <taxon>Pterygota</taxon>
        <taxon>Neoptera</taxon>
        <taxon>Endopterygota</taxon>
        <taxon>Lepidoptera</taxon>
        <taxon>Glossata</taxon>
        <taxon>Ditrysia</taxon>
        <taxon>Pyraloidea</taxon>
        <taxon>Crambidae</taxon>
        <taxon>Crambinae</taxon>
        <taxon>Chilo</taxon>
    </lineage>
</organism>
<keyword evidence="2" id="KW-1185">Reference proteome</keyword>
<proteinExistence type="predicted"/>
<protein>
    <submittedName>
        <fullName evidence="1">Uncharacterized protein</fullName>
    </submittedName>
</protein>
<sequence length="71" mass="8613">METKSSIIKCHKCRHILLNGYKEKNVNKCDPKKCSSYNLRNFIYLDDDEVPDWIKIKVEEEEWTKVKWTHL</sequence>
<gene>
    <name evidence="1" type="ORF">CHILSU_LOCUS9319</name>
</gene>
<reference evidence="1" key="1">
    <citation type="submission" date="2021-12" db="EMBL/GenBank/DDBJ databases">
        <authorList>
            <person name="King R."/>
        </authorList>
    </citation>
    <scope>NUCLEOTIDE SEQUENCE</scope>
</reference>